<evidence type="ECO:0000313" key="3">
    <source>
        <dbReference type="Proteomes" id="UP000070058"/>
    </source>
</evidence>
<keyword evidence="1" id="KW-0812">Transmembrane</keyword>
<proteinExistence type="predicted"/>
<keyword evidence="1" id="KW-0472">Membrane</keyword>
<dbReference type="RefSeq" id="WP_068630162.1">
    <property type="nucleotide sequence ID" value="NZ_LSZQ01000043.1"/>
</dbReference>
<evidence type="ECO:0000256" key="1">
    <source>
        <dbReference type="SAM" id="Phobius"/>
    </source>
</evidence>
<dbReference type="OrthoDB" id="196316at2"/>
<feature type="transmembrane region" description="Helical" evidence="1">
    <location>
        <begin position="86"/>
        <end position="107"/>
    </location>
</feature>
<reference evidence="3" key="1">
    <citation type="submission" date="2016-02" db="EMBL/GenBank/DDBJ databases">
        <authorList>
            <person name="Sanders J.G."/>
            <person name="Lin J.Y."/>
            <person name="Wertz J.T."/>
            <person name="Russell J.A."/>
            <person name="Moreau C.S."/>
            <person name="Powell S."/>
        </authorList>
    </citation>
    <scope>NUCLEOTIDE SEQUENCE [LARGE SCALE GENOMIC DNA]</scope>
    <source>
        <strain evidence="3">CAG34</strain>
    </source>
</reference>
<keyword evidence="3" id="KW-1185">Reference proteome</keyword>
<gene>
    <name evidence="2" type="ORF">AXK11_05740</name>
</gene>
<dbReference type="AlphaFoldDB" id="A0A139SMA4"/>
<keyword evidence="1" id="KW-1133">Transmembrane helix</keyword>
<protein>
    <submittedName>
        <fullName evidence="2">Uncharacterized protein</fullName>
    </submittedName>
</protein>
<organism evidence="2 3">
    <name type="scientific">Cephaloticoccus primus</name>
    <dbReference type="NCBI Taxonomy" id="1548207"/>
    <lineage>
        <taxon>Bacteria</taxon>
        <taxon>Pseudomonadati</taxon>
        <taxon>Verrucomicrobiota</taxon>
        <taxon>Opitutia</taxon>
        <taxon>Opitutales</taxon>
        <taxon>Opitutaceae</taxon>
        <taxon>Cephaloticoccus</taxon>
    </lineage>
</organism>
<comment type="caution">
    <text evidence="2">The sequence shown here is derived from an EMBL/GenBank/DDBJ whole genome shotgun (WGS) entry which is preliminary data.</text>
</comment>
<accession>A0A139SMA4</accession>
<dbReference type="EMBL" id="LSZQ01000043">
    <property type="protein sequence ID" value="KXU35665.1"/>
    <property type="molecule type" value="Genomic_DNA"/>
</dbReference>
<dbReference type="STRING" id="1548207.AXK11_05740"/>
<dbReference type="Proteomes" id="UP000070058">
    <property type="component" value="Unassembled WGS sequence"/>
</dbReference>
<evidence type="ECO:0000313" key="2">
    <source>
        <dbReference type="EMBL" id="KXU35665.1"/>
    </source>
</evidence>
<sequence length="312" mass="33662">MISEKKFIELLNLYLDHEISAEQVRVLEAEIRRDPARHTLYRQYCAMHRGCLELGSTFAAKEERAPELLSHTRELAQGLRRTSLGWGAWAGGVGLAAACGALAFFVFQGDDRSGHHLREFEEEQRSIPTPISAAPAVLVSAPALAPQAETQAPARASFASARAATRTVAPASSAVFSPAASAPVAPVQVLAATASAPVSARPAVATPAPTLRRLHPVYSPGFPRSAPELRFGQHSPFFYAAALPRAAVANGHLEWAALINPDAIDIARARRQFPSFQVQPAVAPSAHLYRRPEADAPEAVPHVEPLRFQFQR</sequence>
<name>A0A139SMA4_9BACT</name>